<gene>
    <name evidence="1" type="ORF">SDC9_94818</name>
</gene>
<proteinExistence type="predicted"/>
<dbReference type="EMBL" id="VSSQ01011952">
    <property type="protein sequence ID" value="MPM48096.1"/>
    <property type="molecule type" value="Genomic_DNA"/>
</dbReference>
<protein>
    <submittedName>
        <fullName evidence="1">Uncharacterized protein</fullName>
    </submittedName>
</protein>
<organism evidence="1">
    <name type="scientific">bioreactor metagenome</name>
    <dbReference type="NCBI Taxonomy" id="1076179"/>
    <lineage>
        <taxon>unclassified sequences</taxon>
        <taxon>metagenomes</taxon>
        <taxon>ecological metagenomes</taxon>
    </lineage>
</organism>
<name>A0A645A576_9ZZZZ</name>
<sequence length="181" mass="19824">MVEVQNTDHHAVDHQRHAKVLPAFRAGNVPAEKPGVPRVNLMLPTTADCPAGHRVEHVLRMGFAPFACGICKISGILNQIQRAAAVRADAPDILNADGAGFFDRLAALQLLAHLVELVHLFRSLFQRFHPGRELFVGYFQVVFGLLALGDIDARCDNIVRMPLAVQNCRERPGNEAPVAVL</sequence>
<dbReference type="AlphaFoldDB" id="A0A645A576"/>
<accession>A0A645A576</accession>
<comment type="caution">
    <text evidence="1">The sequence shown here is derived from an EMBL/GenBank/DDBJ whole genome shotgun (WGS) entry which is preliminary data.</text>
</comment>
<evidence type="ECO:0000313" key="1">
    <source>
        <dbReference type="EMBL" id="MPM48096.1"/>
    </source>
</evidence>
<reference evidence="1" key="1">
    <citation type="submission" date="2019-08" db="EMBL/GenBank/DDBJ databases">
        <authorList>
            <person name="Kucharzyk K."/>
            <person name="Murdoch R.W."/>
            <person name="Higgins S."/>
            <person name="Loffler F."/>
        </authorList>
    </citation>
    <scope>NUCLEOTIDE SEQUENCE</scope>
</reference>